<dbReference type="InterPro" id="IPR001926">
    <property type="entry name" value="TrpB-like_PALP"/>
</dbReference>
<dbReference type="Proteomes" id="UP000584374">
    <property type="component" value="Unassembled WGS sequence"/>
</dbReference>
<organism evidence="4 5">
    <name type="scientific">Saccharopolyspora phatthalungensis</name>
    <dbReference type="NCBI Taxonomy" id="664693"/>
    <lineage>
        <taxon>Bacteria</taxon>
        <taxon>Bacillati</taxon>
        <taxon>Actinomycetota</taxon>
        <taxon>Actinomycetes</taxon>
        <taxon>Pseudonocardiales</taxon>
        <taxon>Pseudonocardiaceae</taxon>
        <taxon>Saccharopolyspora</taxon>
    </lineage>
</organism>
<evidence type="ECO:0000256" key="2">
    <source>
        <dbReference type="ARBA" id="ARBA00022898"/>
    </source>
</evidence>
<keyword evidence="5" id="KW-1185">Reference proteome</keyword>
<dbReference type="GO" id="GO:1901605">
    <property type="term" value="P:alpha-amino acid metabolic process"/>
    <property type="evidence" value="ECO:0007669"/>
    <property type="project" value="UniProtKB-ARBA"/>
</dbReference>
<evidence type="ECO:0000256" key="1">
    <source>
        <dbReference type="ARBA" id="ARBA00001933"/>
    </source>
</evidence>
<accession>A0A840QIX2</accession>
<evidence type="ECO:0000313" key="5">
    <source>
        <dbReference type="Proteomes" id="UP000584374"/>
    </source>
</evidence>
<comment type="caution">
    <text evidence="4">The sequence shown here is derived from an EMBL/GenBank/DDBJ whole genome shotgun (WGS) entry which is preliminary data.</text>
</comment>
<comment type="cofactor">
    <cofactor evidence="1">
        <name>pyridoxal 5'-phosphate</name>
        <dbReference type="ChEBI" id="CHEBI:597326"/>
    </cofactor>
</comment>
<dbReference type="Gene3D" id="3.40.50.1100">
    <property type="match status" value="1"/>
</dbReference>
<evidence type="ECO:0000259" key="3">
    <source>
        <dbReference type="Pfam" id="PF00291"/>
    </source>
</evidence>
<dbReference type="EMBL" id="JACHIW010000002">
    <property type="protein sequence ID" value="MBB5158888.1"/>
    <property type="molecule type" value="Genomic_DNA"/>
</dbReference>
<dbReference type="InterPro" id="IPR050214">
    <property type="entry name" value="Cys_Synth/Cystath_Beta-Synth"/>
</dbReference>
<dbReference type="InterPro" id="IPR036052">
    <property type="entry name" value="TrpB-like_PALP_sf"/>
</dbReference>
<evidence type="ECO:0000313" key="4">
    <source>
        <dbReference type="EMBL" id="MBB5158888.1"/>
    </source>
</evidence>
<protein>
    <submittedName>
        <fullName evidence="4">Cysteine synthase</fullName>
    </submittedName>
</protein>
<keyword evidence="2" id="KW-0663">Pyridoxal phosphate</keyword>
<proteinExistence type="predicted"/>
<name>A0A840QIX2_9PSEU</name>
<sequence>MLAAHLCPSSAPHSALHATIGRVRAEDPTRSAAWRLDNVRTSIAFLTIQSAQRPPHPTGGWQRSRRDRVGELLARLPGAYWPDQYNNPDNPAGYLALGREITDQFQHLDVLVCSVGTGGHGAGIAPVVRERWPHIRIVGFDSTDSTVFGQPAAHRLMRGLGSSIHPDNVAYDIFDEVHWIGPAEALDACRRLAAGSFVTGGWSTGAVALAAAWCARELDSDLMCAVFPDGPHRYWQSWCSASGT</sequence>
<reference evidence="4 5" key="1">
    <citation type="submission" date="2020-08" db="EMBL/GenBank/DDBJ databases">
        <title>Sequencing the genomes of 1000 actinobacteria strains.</title>
        <authorList>
            <person name="Klenk H.-P."/>
        </authorList>
    </citation>
    <scope>NUCLEOTIDE SEQUENCE [LARGE SCALE GENOMIC DNA]</scope>
    <source>
        <strain evidence="4 5">DSM 45584</strain>
    </source>
</reference>
<dbReference type="Pfam" id="PF00291">
    <property type="entry name" value="PALP"/>
    <property type="match status" value="1"/>
</dbReference>
<dbReference type="AlphaFoldDB" id="A0A840QIX2"/>
<gene>
    <name evidence="4" type="ORF">BJ970_006487</name>
</gene>
<feature type="domain" description="Tryptophan synthase beta chain-like PALP" evidence="3">
    <location>
        <begin position="64"/>
        <end position="229"/>
    </location>
</feature>
<dbReference type="RefSeq" id="WP_376775155.1">
    <property type="nucleotide sequence ID" value="NZ_JACHIW010000002.1"/>
</dbReference>
<dbReference type="SUPFAM" id="SSF53686">
    <property type="entry name" value="Tryptophan synthase beta subunit-like PLP-dependent enzymes"/>
    <property type="match status" value="1"/>
</dbReference>
<dbReference type="PANTHER" id="PTHR10314">
    <property type="entry name" value="CYSTATHIONINE BETA-SYNTHASE"/>
    <property type="match status" value="1"/>
</dbReference>